<reference evidence="3 4" key="1">
    <citation type="journal article" date="2024" name="G3 (Bethesda)">
        <title>Genome assembly of Hibiscus sabdariffa L. provides insights into metabolisms of medicinal natural products.</title>
        <authorList>
            <person name="Kim T."/>
        </authorList>
    </citation>
    <scope>NUCLEOTIDE SEQUENCE [LARGE SCALE GENOMIC DNA]</scope>
    <source>
        <strain evidence="3">TK-2024</strain>
        <tissue evidence="3">Old leaves</tissue>
    </source>
</reference>
<dbReference type="Proteomes" id="UP001396334">
    <property type="component" value="Unassembled WGS sequence"/>
</dbReference>
<name>A0ABR2SB21_9ROSI</name>
<feature type="domain" description="DUF3741" evidence="2">
    <location>
        <begin position="78"/>
        <end position="95"/>
    </location>
</feature>
<accession>A0ABR2SB21</accession>
<feature type="region of interest" description="Disordered" evidence="1">
    <location>
        <begin position="158"/>
        <end position="211"/>
    </location>
</feature>
<dbReference type="PANTHER" id="PTHR35499">
    <property type="entry name" value="OS05G0128300 PROTEIN"/>
    <property type="match status" value="1"/>
</dbReference>
<proteinExistence type="predicted"/>
<evidence type="ECO:0000313" key="4">
    <source>
        <dbReference type="Proteomes" id="UP001396334"/>
    </source>
</evidence>
<dbReference type="PANTHER" id="PTHR35499:SF1">
    <property type="entry name" value="DUF3741 DOMAIN-CONTAINING PROTEIN"/>
    <property type="match status" value="1"/>
</dbReference>
<comment type="caution">
    <text evidence="3">The sequence shown here is derived from an EMBL/GenBank/DDBJ whole genome shotgun (WGS) entry which is preliminary data.</text>
</comment>
<sequence>MKLLSSSPSISSSSTVSFDPKMCTSTSAGAGCLSGILRRILCSTTLPTHPSDHTTEEANSVASFNKQEQFHDASSKVTPGIVARLMGLDSLPETSLLKSQLHPNSITRSRSMNSAGYMQDNGSIHGKHRRVNSTLSFRDMPTYFELENEEFFVLSFEKRSERKEHRSKEGKSRGGSGELKQRKESGKNQGEKVPEKERKEDDEQASKRVLNVLDEEKMNRRIVEKPNREMAKCREANDLCLEKKVSVPDGTKLRKKKKKIQHPRTQNVEPECSSEDSSPVSVLVFDQFIIDHDVPTAEEVSKAAQGLNPRRKLSPDLENYECRPPCDDGNLMEDGGRENNIEVKILVSMKKDCHSERNLEGWDAICRLIEAEQAKSSWSCSKSNSEELEDITADFGSKILDQLLDELVIQFFVSFPCGI</sequence>
<feature type="region of interest" description="Disordered" evidence="1">
    <location>
        <begin position="252"/>
        <end position="276"/>
    </location>
</feature>
<evidence type="ECO:0000313" key="3">
    <source>
        <dbReference type="EMBL" id="KAK9022179.1"/>
    </source>
</evidence>
<feature type="compositionally biased region" description="Basic and acidic residues" evidence="1">
    <location>
        <begin position="179"/>
        <end position="206"/>
    </location>
</feature>
<dbReference type="EMBL" id="JBBPBN010000015">
    <property type="protein sequence ID" value="KAK9022179.1"/>
    <property type="molecule type" value="Genomic_DNA"/>
</dbReference>
<protein>
    <recommendedName>
        <fullName evidence="2">DUF3741 domain-containing protein</fullName>
    </recommendedName>
</protein>
<feature type="compositionally biased region" description="Basic and acidic residues" evidence="1">
    <location>
        <begin position="158"/>
        <end position="172"/>
    </location>
</feature>
<dbReference type="InterPro" id="IPR032795">
    <property type="entry name" value="DUF3741-assoc"/>
</dbReference>
<dbReference type="PROSITE" id="PS51257">
    <property type="entry name" value="PROKAR_LIPOPROTEIN"/>
    <property type="match status" value="1"/>
</dbReference>
<dbReference type="Pfam" id="PF14383">
    <property type="entry name" value="VARLMGL"/>
    <property type="match status" value="1"/>
</dbReference>
<evidence type="ECO:0000256" key="1">
    <source>
        <dbReference type="SAM" id="MobiDB-lite"/>
    </source>
</evidence>
<gene>
    <name evidence="3" type="ORF">V6N11_002464</name>
</gene>
<feature type="compositionally biased region" description="Basic residues" evidence="1">
    <location>
        <begin position="253"/>
        <end position="262"/>
    </location>
</feature>
<organism evidence="3 4">
    <name type="scientific">Hibiscus sabdariffa</name>
    <name type="common">roselle</name>
    <dbReference type="NCBI Taxonomy" id="183260"/>
    <lineage>
        <taxon>Eukaryota</taxon>
        <taxon>Viridiplantae</taxon>
        <taxon>Streptophyta</taxon>
        <taxon>Embryophyta</taxon>
        <taxon>Tracheophyta</taxon>
        <taxon>Spermatophyta</taxon>
        <taxon>Magnoliopsida</taxon>
        <taxon>eudicotyledons</taxon>
        <taxon>Gunneridae</taxon>
        <taxon>Pentapetalae</taxon>
        <taxon>rosids</taxon>
        <taxon>malvids</taxon>
        <taxon>Malvales</taxon>
        <taxon>Malvaceae</taxon>
        <taxon>Malvoideae</taxon>
        <taxon>Hibiscus</taxon>
    </lineage>
</organism>
<evidence type="ECO:0000259" key="2">
    <source>
        <dbReference type="Pfam" id="PF14383"/>
    </source>
</evidence>
<keyword evidence="4" id="KW-1185">Reference proteome</keyword>